<dbReference type="PIRSF" id="PIRSF014677">
    <property type="entry name" value="UCP014677"/>
    <property type="match status" value="1"/>
</dbReference>
<dbReference type="EMBL" id="AJ245616">
    <property type="protein sequence ID" value="CAC80171.1"/>
    <property type="molecule type" value="mRNA"/>
</dbReference>
<dbReference type="RefSeq" id="NP_116522.1">
    <property type="nucleotide sequence ID" value="NC_002796.1"/>
</dbReference>
<proteinExistence type="evidence at transcript level"/>
<reference evidence="4" key="1">
    <citation type="journal article" date="1990" name="Appl. Environ. Microbiol.">
        <title>Molecular characterization of promoters of the Lactococcus lactis subsp. cremoris temperate bacteriophage BK5-T and identification of a phage gene implicated in the regulation of promoter activity.</title>
        <authorList>
            <person name="Lakshmidevi G."/>
            <person name="Davidson B.E."/>
            <person name="Hillier A.J."/>
        </authorList>
    </citation>
    <scope>NUCLEOTIDE SEQUENCE [LARGE SCALE GENOMIC DNA]</scope>
</reference>
<accession>Q38324</accession>
<protein>
    <submittedName>
        <fullName evidence="1">Uncharacterized protein</fullName>
    </submittedName>
</protein>
<sequence>MNFIENIKDNNQFPIIFVGSGVTKRYFKNGLKWEQLLLELWNLVEEEKAFYTQYHVFENLLKSKNLSKSDKEFEINLMMAGILEEKINNAFYSDELNIDNLTLAQAHTEHISPFRQCIANTFSNLDRKKGFDEEIISFSKMLVKARFIVTTNYDNFIEECFSKRNVSIKVNVGNSGLFVKSNDYGELYKIHGSVKNPNTICITSEDYKNNESKLALVNAKILSNLTESPILFIGYSLTDKNIRELLTSYSENLPYEISEAAARIGVVEYTPDKIEIQDIVSNIPDLGIHYTKISTDNYKKIYDEISQIEQGYLPSEIAKFEGAFRKIIEVKGKEKELDTVLTSFIDISKINTEELKNKNIVVAFGDSKYIYKMPTYKDYIREYFSNSMELDTRIALLFLKKRSANYPVPYKKHMGVIESWGSIPNDLVQEVESLKTRISNFPESIVRTYSIKANKDLAKKYLPYLNKTSTIEDVMSLSNVPLYNKLRFILFKIDKFKVEELKDFIVKNIDMGEGKGISSTLYRKIVMSYSIITEGI</sequence>
<dbReference type="GeneID" id="65974467"/>
<reference evidence="1 4" key="4">
    <citation type="journal article" date="2001" name="Virology">
        <title>Comparative genomics of lactococcal phages: insight from the complete genome sequence of Lactococcus lactis phage BK5-T.</title>
        <authorList>
            <person name="Desiere F."/>
            <person name="Mahanivong C."/>
            <person name="Hillier A.J."/>
            <person name="Chandry P.S."/>
            <person name="Davidson B.E."/>
            <person name="Brussow H."/>
        </authorList>
    </citation>
    <scope>NUCLEOTIDE SEQUENCE</scope>
</reference>
<reference evidence="1 4" key="2">
    <citation type="journal article" date="1995" name="Appl. Environ. Microbiol.">
        <title>Sequence analysis of the Lactococcus lactis temperate bacteriophage BK5-T and demonstration that the phage DNA has cohesive ends.</title>
        <authorList>
            <person name="Boyce J.D."/>
            <person name="Davidson B.E."/>
            <person name="Hillier A.J."/>
        </authorList>
    </citation>
    <scope>NUCLEOTIDE SEQUENCE [LARGE SCALE GENOMIC DNA]</scope>
</reference>
<dbReference type="InterPro" id="IPR011202">
    <property type="entry name" value="UCP014677"/>
</dbReference>
<reference evidence="2 3" key="3">
    <citation type="submission" date="1999-08" db="EMBL/GenBank/DDBJ databases">
        <title>Analysis of the sequence, cos site and structural proteins of the Lactococcus lactis temperate bacteriophage BK5-T.</title>
        <authorList>
            <person name="Mahanivong C."/>
            <person name="Boyce J.D."/>
            <person name="Davidson B.E."/>
            <person name="Hillier A.J."/>
        </authorList>
    </citation>
    <scope>NUCLEOTIDE SEQUENCE [LARGE SCALE GENOMIC DNA]</scope>
</reference>
<evidence type="ECO:0000313" key="3">
    <source>
        <dbReference type="Proteomes" id="UP000001720"/>
    </source>
</evidence>
<organism evidence="1 4">
    <name type="scientific">Lactococcus phage BK5-T</name>
    <dbReference type="NCBI Taxonomy" id="31754"/>
    <lineage>
        <taxon>Viruses</taxon>
        <taxon>Duplodnaviria</taxon>
        <taxon>Heunggongvirae</taxon>
        <taxon>Uroviricota</taxon>
        <taxon>Caudoviricetes</taxon>
        <taxon>Sandinevirus</taxon>
        <taxon>Sandinevirus BK5T</taxon>
    </lineage>
</organism>
<dbReference type="PIR" id="T13261">
    <property type="entry name" value="T13261"/>
</dbReference>
<evidence type="ECO:0000313" key="4">
    <source>
        <dbReference type="Proteomes" id="UP000001781"/>
    </source>
</evidence>
<dbReference type="GeneID" id="921288"/>
<dbReference type="KEGG" id="vg:65974467"/>
<name>Q38324_9CAUD</name>
<evidence type="ECO:0000313" key="2">
    <source>
        <dbReference type="EMBL" id="CAC80171.1"/>
    </source>
</evidence>
<dbReference type="KEGG" id="vg:921288"/>
<evidence type="ECO:0000313" key="1">
    <source>
        <dbReference type="EMBL" id="AAA98584.1"/>
    </source>
</evidence>
<dbReference type="Proteomes" id="UP000001720">
    <property type="component" value="Segment"/>
</dbReference>
<keyword evidence="3" id="KW-1185">Reference proteome</keyword>
<dbReference type="Proteomes" id="UP000001781">
    <property type="component" value="Genome"/>
</dbReference>
<dbReference type="Pfam" id="PF13289">
    <property type="entry name" value="SIR2_2"/>
    <property type="match status" value="1"/>
</dbReference>
<dbReference type="EMBL" id="AF176025">
    <property type="protein sequence ID" value="AAA98584.1"/>
    <property type="molecule type" value="Genomic_DNA"/>
</dbReference>
<dbReference type="RefSeq" id="YP_010133250.1">
    <property type="nucleotide sequence ID" value="NC_056724.1"/>
</dbReference>